<dbReference type="SUPFAM" id="SSF54593">
    <property type="entry name" value="Glyoxalase/Bleomycin resistance protein/Dihydroxybiphenyl dioxygenase"/>
    <property type="match status" value="1"/>
</dbReference>
<accession>A0ABV4NUQ3</accession>
<dbReference type="PROSITE" id="PS51819">
    <property type="entry name" value="VOC"/>
    <property type="match status" value="1"/>
</dbReference>
<dbReference type="EMBL" id="JBGMEK010000002">
    <property type="protein sequence ID" value="MFA0809706.1"/>
    <property type="molecule type" value="Genomic_DNA"/>
</dbReference>
<dbReference type="Proteomes" id="UP001569428">
    <property type="component" value="Unassembled WGS sequence"/>
</dbReference>
<dbReference type="RefSeq" id="WP_371837319.1">
    <property type="nucleotide sequence ID" value="NZ_JBGMEK010000002.1"/>
</dbReference>
<name>A0ABV4NUQ3_9GAMM</name>
<proteinExistence type="predicted"/>
<feature type="domain" description="VOC" evidence="1">
    <location>
        <begin position="4"/>
        <end position="143"/>
    </location>
</feature>
<reference evidence="2 3" key="1">
    <citation type="submission" date="2024-08" db="EMBL/GenBank/DDBJ databases">
        <authorList>
            <person name="Ishaq N."/>
        </authorList>
    </citation>
    <scope>NUCLEOTIDE SEQUENCE [LARGE SCALE GENOMIC DNA]</scope>
    <source>
        <strain evidence="2 3">DSM 18651</strain>
    </source>
</reference>
<evidence type="ECO:0000313" key="2">
    <source>
        <dbReference type="EMBL" id="MFA0809706.1"/>
    </source>
</evidence>
<gene>
    <name evidence="2" type="ORF">ACCI49_02145</name>
</gene>
<dbReference type="Gene3D" id="3.10.180.10">
    <property type="entry name" value="2,3-Dihydroxybiphenyl 1,2-Dioxygenase, domain 1"/>
    <property type="match status" value="1"/>
</dbReference>
<dbReference type="InterPro" id="IPR037523">
    <property type="entry name" value="VOC_core"/>
</dbReference>
<organism evidence="2 3">
    <name type="scientific">Microbulbifer epialgicus</name>
    <dbReference type="NCBI Taxonomy" id="393907"/>
    <lineage>
        <taxon>Bacteria</taxon>
        <taxon>Pseudomonadati</taxon>
        <taxon>Pseudomonadota</taxon>
        <taxon>Gammaproteobacteria</taxon>
        <taxon>Cellvibrionales</taxon>
        <taxon>Microbulbiferaceae</taxon>
        <taxon>Microbulbifer</taxon>
    </lineage>
</organism>
<evidence type="ECO:0000259" key="1">
    <source>
        <dbReference type="PROSITE" id="PS51819"/>
    </source>
</evidence>
<dbReference type="InterPro" id="IPR029068">
    <property type="entry name" value="Glyas_Bleomycin-R_OHBP_Dase"/>
</dbReference>
<sequence length="144" mass="16850">MLKHPDHVTVVVTDLEASLQFFQLLDFELKVTDLISGERMSSYLRVPDVEADHLTMVLKNSNPRFEIQLLHYRNPVVQSDPSVYSLARPGYNHLCFTVDNIEETLQFLEEHGIRTRSEILEYQKRKLVYIEGPEFITIELAEWT</sequence>
<comment type="caution">
    <text evidence="2">The sequence shown here is derived from an EMBL/GenBank/DDBJ whole genome shotgun (WGS) entry which is preliminary data.</text>
</comment>
<keyword evidence="3" id="KW-1185">Reference proteome</keyword>
<dbReference type="Pfam" id="PF13669">
    <property type="entry name" value="Glyoxalase_4"/>
    <property type="match status" value="1"/>
</dbReference>
<protein>
    <submittedName>
        <fullName evidence="2">VOC family protein</fullName>
    </submittedName>
</protein>
<evidence type="ECO:0000313" key="3">
    <source>
        <dbReference type="Proteomes" id="UP001569428"/>
    </source>
</evidence>